<name>A0AAD9KGB0_RIDPI</name>
<comment type="cofactor">
    <cofactor evidence="7">
        <name>Cu cation</name>
        <dbReference type="ChEBI" id="CHEBI:23378"/>
    </cofactor>
    <text evidence="7">Binds 1 copper ion per subunit.</text>
</comment>
<keyword evidence="6 7" id="KW-0186">Copper</keyword>
<reference evidence="9" key="1">
    <citation type="journal article" date="2023" name="Mol. Biol. Evol.">
        <title>Third-Generation Sequencing Reveals the Adaptive Role of the Epigenome in Three Deep-Sea Polychaetes.</title>
        <authorList>
            <person name="Perez M."/>
            <person name="Aroh O."/>
            <person name="Sun Y."/>
            <person name="Lan Y."/>
            <person name="Juniper S.K."/>
            <person name="Young C.R."/>
            <person name="Angers B."/>
            <person name="Qian P.Y."/>
        </authorList>
    </citation>
    <scope>NUCLEOTIDE SEQUENCE</scope>
    <source>
        <strain evidence="9">R07B-5</strain>
    </source>
</reference>
<organism evidence="9 10">
    <name type="scientific">Ridgeia piscesae</name>
    <name type="common">Tubeworm</name>
    <dbReference type="NCBI Taxonomy" id="27915"/>
    <lineage>
        <taxon>Eukaryota</taxon>
        <taxon>Metazoa</taxon>
        <taxon>Spiralia</taxon>
        <taxon>Lophotrochozoa</taxon>
        <taxon>Annelida</taxon>
        <taxon>Polychaeta</taxon>
        <taxon>Sedentaria</taxon>
        <taxon>Canalipalpata</taxon>
        <taxon>Sabellida</taxon>
        <taxon>Siboglinidae</taxon>
        <taxon>Ridgeia</taxon>
    </lineage>
</organism>
<sequence length="193" mass="20329">MFLRMRTYVPYIIRRAPGERIMCTSFLVGAHFALKPKMALKAVCVMDSQSNGPVKGTITFTQEGADAPVQLKGEITGLTPGKHAFHVHEFGDNTNGCTSAGGHFNPHGKEHGGPEDTNRHVGDLGNVLADENGTAPINITDKMLTLTGPLSIVGRSMVVHEGEDDLGRGGHETSKVTGNAGGRAACGVIGLTK</sequence>
<gene>
    <name evidence="9" type="ORF">NP493_1142g00031</name>
</gene>
<evidence type="ECO:0000256" key="4">
    <source>
        <dbReference type="ARBA" id="ARBA00022862"/>
    </source>
</evidence>
<dbReference type="InterPro" id="IPR018152">
    <property type="entry name" value="SOD_Cu/Zn_BS"/>
</dbReference>
<protein>
    <recommendedName>
        <fullName evidence="7">Superoxide dismutase [Cu-Zn]</fullName>
        <ecNumber evidence="7">1.15.1.1</ecNumber>
    </recommendedName>
</protein>
<dbReference type="SUPFAM" id="SSF49329">
    <property type="entry name" value="Cu,Zn superoxide dismutase-like"/>
    <property type="match status" value="1"/>
</dbReference>
<dbReference type="InterPro" id="IPR001424">
    <property type="entry name" value="SOD_Cu_Zn_dom"/>
</dbReference>
<dbReference type="PANTHER" id="PTHR10003">
    <property type="entry name" value="SUPEROXIDE DISMUTASE CU-ZN -RELATED"/>
    <property type="match status" value="1"/>
</dbReference>
<dbReference type="Gene3D" id="2.60.40.200">
    <property type="entry name" value="Superoxide dismutase, copper/zinc binding domain"/>
    <property type="match status" value="1"/>
</dbReference>
<dbReference type="GO" id="GO:0005507">
    <property type="term" value="F:copper ion binding"/>
    <property type="evidence" value="ECO:0007669"/>
    <property type="project" value="InterPro"/>
</dbReference>
<dbReference type="CDD" id="cd00305">
    <property type="entry name" value="Cu-Zn_Superoxide_Dismutase"/>
    <property type="match status" value="1"/>
</dbReference>
<accession>A0AAD9KGB0</accession>
<proteinExistence type="inferred from homology"/>
<evidence type="ECO:0000259" key="8">
    <source>
        <dbReference type="Pfam" id="PF00080"/>
    </source>
</evidence>
<dbReference type="FunFam" id="2.60.40.200:FF:000001">
    <property type="entry name" value="Superoxide dismutase [Cu-Zn]"/>
    <property type="match status" value="1"/>
</dbReference>
<comment type="catalytic activity">
    <reaction evidence="7">
        <text>2 superoxide + 2 H(+) = H2O2 + O2</text>
        <dbReference type="Rhea" id="RHEA:20696"/>
        <dbReference type="ChEBI" id="CHEBI:15378"/>
        <dbReference type="ChEBI" id="CHEBI:15379"/>
        <dbReference type="ChEBI" id="CHEBI:16240"/>
        <dbReference type="ChEBI" id="CHEBI:18421"/>
        <dbReference type="EC" id="1.15.1.1"/>
    </reaction>
</comment>
<evidence type="ECO:0000313" key="10">
    <source>
        <dbReference type="Proteomes" id="UP001209878"/>
    </source>
</evidence>
<comment type="caution">
    <text evidence="9">The sequence shown here is derived from an EMBL/GenBank/DDBJ whole genome shotgun (WGS) entry which is preliminary data.</text>
</comment>
<keyword evidence="10" id="KW-1185">Reference proteome</keyword>
<dbReference type="EMBL" id="JAODUO010001140">
    <property type="protein sequence ID" value="KAK2170791.1"/>
    <property type="molecule type" value="Genomic_DNA"/>
</dbReference>
<evidence type="ECO:0000256" key="3">
    <source>
        <dbReference type="ARBA" id="ARBA00022833"/>
    </source>
</evidence>
<dbReference type="AlphaFoldDB" id="A0AAD9KGB0"/>
<dbReference type="PRINTS" id="PR00068">
    <property type="entry name" value="CUZNDISMTASE"/>
</dbReference>
<evidence type="ECO:0000313" key="9">
    <source>
        <dbReference type="EMBL" id="KAK2170791.1"/>
    </source>
</evidence>
<keyword evidence="3 7" id="KW-0862">Zinc</keyword>
<evidence type="ECO:0000256" key="1">
    <source>
        <dbReference type="ARBA" id="ARBA00010457"/>
    </source>
</evidence>
<keyword evidence="5 7" id="KW-0560">Oxidoreductase</keyword>
<comment type="cofactor">
    <cofactor evidence="7">
        <name>Zn(2+)</name>
        <dbReference type="ChEBI" id="CHEBI:29105"/>
    </cofactor>
    <text evidence="7">Binds 1 zinc ion per subunit.</text>
</comment>
<dbReference type="InterPro" id="IPR036423">
    <property type="entry name" value="SOD-like_Cu/Zn_dom_sf"/>
</dbReference>
<dbReference type="PROSITE" id="PS00332">
    <property type="entry name" value="SOD_CU_ZN_2"/>
    <property type="match status" value="1"/>
</dbReference>
<evidence type="ECO:0000256" key="6">
    <source>
        <dbReference type="ARBA" id="ARBA00023008"/>
    </source>
</evidence>
<evidence type="ECO:0000256" key="2">
    <source>
        <dbReference type="ARBA" id="ARBA00022723"/>
    </source>
</evidence>
<dbReference type="Pfam" id="PF00080">
    <property type="entry name" value="Sod_Cu"/>
    <property type="match status" value="1"/>
</dbReference>
<comment type="function">
    <text evidence="7">Destroys radicals which are normally produced within the cells and which are toxic to biological systems.</text>
</comment>
<keyword evidence="4" id="KW-0049">Antioxidant</keyword>
<dbReference type="GO" id="GO:0004784">
    <property type="term" value="F:superoxide dismutase activity"/>
    <property type="evidence" value="ECO:0007669"/>
    <property type="project" value="UniProtKB-EC"/>
</dbReference>
<evidence type="ECO:0000256" key="5">
    <source>
        <dbReference type="ARBA" id="ARBA00023002"/>
    </source>
</evidence>
<dbReference type="Proteomes" id="UP001209878">
    <property type="component" value="Unassembled WGS sequence"/>
</dbReference>
<keyword evidence="2 7" id="KW-0479">Metal-binding</keyword>
<dbReference type="PROSITE" id="PS00087">
    <property type="entry name" value="SOD_CU_ZN_1"/>
    <property type="match status" value="1"/>
</dbReference>
<comment type="similarity">
    <text evidence="1 7">Belongs to the Cu-Zn superoxide dismutase family.</text>
</comment>
<evidence type="ECO:0000256" key="7">
    <source>
        <dbReference type="RuleBase" id="RU000393"/>
    </source>
</evidence>
<feature type="domain" description="Superoxide dismutase copper/zinc binding" evidence="8">
    <location>
        <begin position="54"/>
        <end position="189"/>
    </location>
</feature>
<dbReference type="EC" id="1.15.1.1" evidence="7"/>
<dbReference type="InterPro" id="IPR024134">
    <property type="entry name" value="SOD_Cu/Zn_/chaperone"/>
</dbReference>